<name>A0A9X0MBL7_BACCE</name>
<evidence type="ECO:0000313" key="4">
    <source>
        <dbReference type="Proteomes" id="UP000226257"/>
    </source>
</evidence>
<reference evidence="2 4" key="2">
    <citation type="submission" date="2017-09" db="EMBL/GenBank/DDBJ databases">
        <title>Large-scale bioinformatics analysis of Bacillus genomes uncovers conserved roles of natural products in bacterial physiology.</title>
        <authorList>
            <consortium name="Agbiome Team Llc"/>
            <person name="Bleich R.M."/>
            <person name="Grubbs K.J."/>
            <person name="Santa Maria K.C."/>
            <person name="Allen S.E."/>
            <person name="Farag S."/>
            <person name="Shank E.A."/>
            <person name="Bowers A."/>
        </authorList>
    </citation>
    <scope>NUCLEOTIDE SEQUENCE [LARGE SCALE GENOMIC DNA]</scope>
    <source>
        <strain evidence="2 4">AFS060282</strain>
    </source>
</reference>
<evidence type="ECO:0000313" key="1">
    <source>
        <dbReference type="EMBL" id="KXY29123.1"/>
    </source>
</evidence>
<sequence length="183" mass="20867">MKIKKLIGFTVPILLLFGACSFDKVNIKSESKPLEESKAESKSKIDKVKPVDVGNYSIEEYINTLSDIALEMEDKVTEMDNLLIGEDLPLHSKYKYLKLAEESIDLSVQARELKVPKEFAEVHKDIDRAMQMYSTGFQYQIDYVKKPDPKNSNKAIEVITEAGNLWVETSERLGKEYSKVVLQ</sequence>
<organism evidence="1 3">
    <name type="scientific">Bacillus cereus</name>
    <dbReference type="NCBI Taxonomy" id="1396"/>
    <lineage>
        <taxon>Bacteria</taxon>
        <taxon>Bacillati</taxon>
        <taxon>Bacillota</taxon>
        <taxon>Bacilli</taxon>
        <taxon>Bacillales</taxon>
        <taxon>Bacillaceae</taxon>
        <taxon>Bacillus</taxon>
        <taxon>Bacillus cereus group</taxon>
    </lineage>
</organism>
<gene>
    <name evidence="1" type="ORF">AT268_11220</name>
    <name evidence="2" type="ORF">COK98_31005</name>
</gene>
<dbReference type="AlphaFoldDB" id="A0A9X0MBL7"/>
<proteinExistence type="predicted"/>
<dbReference type="EMBL" id="LOMO01000245">
    <property type="protein sequence ID" value="KXY29123.1"/>
    <property type="molecule type" value="Genomic_DNA"/>
</dbReference>
<evidence type="ECO:0000313" key="2">
    <source>
        <dbReference type="EMBL" id="PFV00616.1"/>
    </source>
</evidence>
<comment type="caution">
    <text evidence="1">The sequence shown here is derived from an EMBL/GenBank/DDBJ whole genome shotgun (WGS) entry which is preliminary data.</text>
</comment>
<dbReference type="PROSITE" id="PS51257">
    <property type="entry name" value="PROKAR_LIPOPROTEIN"/>
    <property type="match status" value="1"/>
</dbReference>
<evidence type="ECO:0008006" key="5">
    <source>
        <dbReference type="Google" id="ProtNLM"/>
    </source>
</evidence>
<dbReference type="RefSeq" id="WP_016078415.1">
    <property type="nucleotide sequence ID" value="NZ_JAAVIP010000003.1"/>
</dbReference>
<protein>
    <recommendedName>
        <fullName evidence="5">Lipoprotein</fullName>
    </recommendedName>
</protein>
<dbReference type="Proteomes" id="UP000075476">
    <property type="component" value="Unassembled WGS sequence"/>
</dbReference>
<dbReference type="EMBL" id="NVDQ01000061">
    <property type="protein sequence ID" value="PFV00616.1"/>
    <property type="molecule type" value="Genomic_DNA"/>
</dbReference>
<dbReference type="Proteomes" id="UP000226257">
    <property type="component" value="Unassembled WGS sequence"/>
</dbReference>
<reference evidence="1 3" key="1">
    <citation type="submission" date="2015-12" db="EMBL/GenBank/DDBJ databases">
        <title>Bacillus cereus Group isolate.</title>
        <authorList>
            <person name="Kovac J."/>
        </authorList>
    </citation>
    <scope>NUCLEOTIDE SEQUENCE [LARGE SCALE GENOMIC DNA]</scope>
    <source>
        <strain evidence="1 3">FSL K6-0073</strain>
    </source>
</reference>
<evidence type="ECO:0000313" key="3">
    <source>
        <dbReference type="Proteomes" id="UP000075476"/>
    </source>
</evidence>
<accession>A0A9X0MBL7</accession>